<dbReference type="InterPro" id="IPR013901">
    <property type="entry name" value="Anthrone_oxy"/>
</dbReference>
<dbReference type="EMBL" id="JFHC01000009">
    <property type="protein sequence ID" value="KDR43212.1"/>
    <property type="molecule type" value="Genomic_DNA"/>
</dbReference>
<evidence type="ECO:0000313" key="2">
    <source>
        <dbReference type="EMBL" id="KDR43212.1"/>
    </source>
</evidence>
<organism evidence="2 3">
    <name type="scientific">Caballeronia glathei</name>
    <dbReference type="NCBI Taxonomy" id="60547"/>
    <lineage>
        <taxon>Bacteria</taxon>
        <taxon>Pseudomonadati</taxon>
        <taxon>Pseudomonadota</taxon>
        <taxon>Betaproteobacteria</taxon>
        <taxon>Burkholderiales</taxon>
        <taxon>Burkholderiaceae</taxon>
        <taxon>Caballeronia</taxon>
    </lineage>
</organism>
<protein>
    <recommendedName>
        <fullName evidence="4">DUF1772 domain-containing protein</fullName>
    </recommendedName>
</protein>
<evidence type="ECO:0000313" key="3">
    <source>
        <dbReference type="Proteomes" id="UP000027466"/>
    </source>
</evidence>
<feature type="transmembrane region" description="Helical" evidence="1">
    <location>
        <begin position="80"/>
        <end position="98"/>
    </location>
</feature>
<dbReference type="Pfam" id="PF08592">
    <property type="entry name" value="Anthrone_oxy"/>
    <property type="match status" value="1"/>
</dbReference>
<keyword evidence="1" id="KW-1133">Transmembrane helix</keyword>
<keyword evidence="3" id="KW-1185">Reference proteome</keyword>
<dbReference type="PANTHER" id="PTHR36535:SF1">
    <property type="entry name" value="DUF1772 DOMAIN-CONTAINING PROTEIN"/>
    <property type="match status" value="1"/>
</dbReference>
<comment type="caution">
    <text evidence="2">The sequence shown here is derived from an EMBL/GenBank/DDBJ whole genome shotgun (WGS) entry which is preliminary data.</text>
</comment>
<dbReference type="PANTHER" id="PTHR36535">
    <property type="entry name" value="YALI0E30327P"/>
    <property type="match status" value="1"/>
</dbReference>
<keyword evidence="1" id="KW-0472">Membrane</keyword>
<reference evidence="2 3" key="1">
    <citation type="submission" date="2014-03" db="EMBL/GenBank/DDBJ databases">
        <title>Draft Genome Sequences of Four Burkholderia Strains.</title>
        <authorList>
            <person name="Liu X.Y."/>
            <person name="Li C.X."/>
            <person name="Xu J.H."/>
        </authorList>
    </citation>
    <scope>NUCLEOTIDE SEQUENCE [LARGE SCALE GENOMIC DNA]</scope>
    <source>
        <strain evidence="2 3">DSM 50014</strain>
    </source>
</reference>
<evidence type="ECO:0008006" key="4">
    <source>
        <dbReference type="Google" id="ProtNLM"/>
    </source>
</evidence>
<proteinExistence type="predicted"/>
<feature type="transmembrane region" description="Helical" evidence="1">
    <location>
        <begin position="55"/>
        <end position="74"/>
    </location>
</feature>
<dbReference type="AlphaFoldDB" id="A0A069PS14"/>
<accession>A0A069PS14</accession>
<name>A0A069PS14_9BURK</name>
<dbReference type="RefSeq" id="WP_035939134.1">
    <property type="nucleotide sequence ID" value="NZ_CADFFX010000019.1"/>
</dbReference>
<keyword evidence="1" id="KW-0812">Transmembrane</keyword>
<sequence>MLLILQAAQFVATLGCAVFAGAAIYISAVEHPARMRFDTKTAAALWAPSYQRATLMQAPLAVASALAGVAAWLLGGGAAWRAGAVLIGGVVPFTLIVIKPTNARLLAPGRDLASQETRSLLDKWGKLHAVRTGASAVASVIFVAALLRG</sequence>
<evidence type="ECO:0000256" key="1">
    <source>
        <dbReference type="SAM" id="Phobius"/>
    </source>
</evidence>
<dbReference type="Proteomes" id="UP000027466">
    <property type="component" value="Unassembled WGS sequence"/>
</dbReference>
<feature type="transmembrane region" description="Helical" evidence="1">
    <location>
        <begin position="6"/>
        <end position="26"/>
    </location>
</feature>
<feature type="transmembrane region" description="Helical" evidence="1">
    <location>
        <begin position="128"/>
        <end position="147"/>
    </location>
</feature>
<gene>
    <name evidence="2" type="ORF">BG61_40255</name>
</gene>